<feature type="domain" description="Kinesin motor" evidence="8">
    <location>
        <begin position="11"/>
        <end position="334"/>
    </location>
</feature>
<dbReference type="PROSITE" id="PS50067">
    <property type="entry name" value="KINESIN_MOTOR_2"/>
    <property type="match status" value="1"/>
</dbReference>
<dbReference type="InterPro" id="IPR027640">
    <property type="entry name" value="Kinesin-like_fam"/>
</dbReference>
<feature type="coiled-coil region" evidence="7">
    <location>
        <begin position="346"/>
        <end position="373"/>
    </location>
</feature>
<evidence type="ECO:0000313" key="10">
    <source>
        <dbReference type="Proteomes" id="UP000187209"/>
    </source>
</evidence>
<dbReference type="SUPFAM" id="SSF52540">
    <property type="entry name" value="P-loop containing nucleoside triphosphate hydrolases"/>
    <property type="match status" value="1"/>
</dbReference>
<dbReference type="InterPro" id="IPR001752">
    <property type="entry name" value="Kinesin_motor_dom"/>
</dbReference>
<dbReference type="GO" id="GO:0008017">
    <property type="term" value="F:microtubule binding"/>
    <property type="evidence" value="ECO:0007669"/>
    <property type="project" value="InterPro"/>
</dbReference>
<gene>
    <name evidence="9" type="ORF">SteCoe_22703</name>
</gene>
<reference evidence="9 10" key="1">
    <citation type="submission" date="2016-11" db="EMBL/GenBank/DDBJ databases">
        <title>The macronuclear genome of Stentor coeruleus: a giant cell with tiny introns.</title>
        <authorList>
            <person name="Slabodnick M."/>
            <person name="Ruby J.G."/>
            <person name="Reiff S.B."/>
            <person name="Swart E.C."/>
            <person name="Gosai S."/>
            <person name="Prabakaran S."/>
            <person name="Witkowska E."/>
            <person name="Larue G.E."/>
            <person name="Fisher S."/>
            <person name="Freeman R.M."/>
            <person name="Gunawardena J."/>
            <person name="Chu W."/>
            <person name="Stover N.A."/>
            <person name="Gregory B.D."/>
            <person name="Nowacki M."/>
            <person name="Derisi J."/>
            <person name="Roy S.W."/>
            <person name="Marshall W.F."/>
            <person name="Sood P."/>
        </authorList>
    </citation>
    <scope>NUCLEOTIDE SEQUENCE [LARGE SCALE GENOMIC DNA]</scope>
    <source>
        <strain evidence="9">WM001</strain>
    </source>
</reference>
<evidence type="ECO:0000256" key="3">
    <source>
        <dbReference type="ARBA" id="ARBA00023054"/>
    </source>
</evidence>
<evidence type="ECO:0000256" key="7">
    <source>
        <dbReference type="SAM" id="Coils"/>
    </source>
</evidence>
<protein>
    <recommendedName>
        <fullName evidence="6">Kinesin-like protein</fullName>
    </recommendedName>
</protein>
<evidence type="ECO:0000256" key="6">
    <source>
        <dbReference type="RuleBase" id="RU000394"/>
    </source>
</evidence>
<keyword evidence="10" id="KW-1185">Reference proteome</keyword>
<dbReference type="EMBL" id="MPUH01000563">
    <property type="protein sequence ID" value="OMJ77663.1"/>
    <property type="molecule type" value="Genomic_DNA"/>
</dbReference>
<evidence type="ECO:0000256" key="1">
    <source>
        <dbReference type="ARBA" id="ARBA00022741"/>
    </source>
</evidence>
<accession>A0A1R2BLF3</accession>
<keyword evidence="2 5" id="KW-0067">ATP-binding</keyword>
<dbReference type="InterPro" id="IPR019821">
    <property type="entry name" value="Kinesin_motor_CS"/>
</dbReference>
<organism evidence="9 10">
    <name type="scientific">Stentor coeruleus</name>
    <dbReference type="NCBI Taxonomy" id="5963"/>
    <lineage>
        <taxon>Eukaryota</taxon>
        <taxon>Sar</taxon>
        <taxon>Alveolata</taxon>
        <taxon>Ciliophora</taxon>
        <taxon>Postciliodesmatophora</taxon>
        <taxon>Heterotrichea</taxon>
        <taxon>Heterotrichida</taxon>
        <taxon>Stentoridae</taxon>
        <taxon>Stentor</taxon>
    </lineage>
</organism>
<comment type="caution">
    <text evidence="9">The sequence shown here is derived from an EMBL/GenBank/DDBJ whole genome shotgun (WGS) entry which is preliminary data.</text>
</comment>
<proteinExistence type="inferred from homology"/>
<dbReference type="Pfam" id="PF00225">
    <property type="entry name" value="Kinesin"/>
    <property type="match status" value="1"/>
</dbReference>
<dbReference type="Gene3D" id="3.40.850.10">
    <property type="entry name" value="Kinesin motor domain"/>
    <property type="match status" value="1"/>
</dbReference>
<evidence type="ECO:0000256" key="2">
    <source>
        <dbReference type="ARBA" id="ARBA00022840"/>
    </source>
</evidence>
<dbReference type="AlphaFoldDB" id="A0A1R2BLF3"/>
<dbReference type="PROSITE" id="PS00411">
    <property type="entry name" value="KINESIN_MOTOR_1"/>
    <property type="match status" value="1"/>
</dbReference>
<evidence type="ECO:0000259" key="8">
    <source>
        <dbReference type="PROSITE" id="PS50067"/>
    </source>
</evidence>
<keyword evidence="4 5" id="KW-0505">Motor protein</keyword>
<name>A0A1R2BLF3_9CILI</name>
<dbReference type="FunFam" id="3.40.850.10:FF:000082">
    <property type="entry name" value="OSM3-like kinesin"/>
    <property type="match status" value="1"/>
</dbReference>
<feature type="coiled-coil region" evidence="7">
    <location>
        <begin position="659"/>
        <end position="693"/>
    </location>
</feature>
<dbReference type="GO" id="GO:0005524">
    <property type="term" value="F:ATP binding"/>
    <property type="evidence" value="ECO:0007669"/>
    <property type="project" value="UniProtKB-UniRule"/>
</dbReference>
<dbReference type="CDD" id="cd01369">
    <property type="entry name" value="KISc_KHC_KIF5"/>
    <property type="match status" value="1"/>
</dbReference>
<dbReference type="OrthoDB" id="3176171at2759"/>
<feature type="coiled-coil region" evidence="7">
    <location>
        <begin position="403"/>
        <end position="503"/>
    </location>
</feature>
<dbReference type="SMART" id="SM00129">
    <property type="entry name" value="KISc"/>
    <property type="match status" value="1"/>
</dbReference>
<dbReference type="PANTHER" id="PTHR47968:SF75">
    <property type="entry name" value="CENTROMERE-ASSOCIATED PROTEIN E"/>
    <property type="match status" value="1"/>
</dbReference>
<keyword evidence="6" id="KW-0493">Microtubule</keyword>
<sequence length="740" mass="84377">MSYQEEESTSNITVICRFRPLNNKEKEISQSICVSFPGPTSVLVSSQDQTPLTFSFDKVFPPNSKQEEVYEYSAKHIIESVMQGFNGTIFAYGQTSSGKTYTMTGDQSDPVNMGITPRMITTVFDNIDNASENVEFTVKVSFCEIYMEKISDLLDTSKENLKIRENKNKGVYIADLSETYVTGDFDVHELLRIGSLNRQVGESNMNAKSSRSHSLFSLTITQTNVETFSAKIGKLYLVDLAGSEKVSKTGAVGKRLEEAKTINKSLTTLGQVITCLTDGKSTHIPYRDSKLTRVLQDSLGGNSKTTLIVTCSPSPYNESETISTLRFGTRAKFIKNQAKINREYTIAELKIRLAQCEEELHKRNKRIAALEYTLSKKEIPIPVNISMISEKIIDESLDDTKNIIDYEEIVQELEDVRTRLKEEMDINERLKSDSDDLRKKVREAETNYNTQKNILDYYEEKAQELEKEHSEKAEFMEHLAVAKDAMENELESCNKRIYDLDQEIMKRIVEIEHCKCQLSNANKVLVGDTNNSISNILKSRLIEEQGKNEKITHEIFDLQQRLDQVLMNKIGQNKGSSTESWGQEKEQILKDIKDKVEHIKSVEKELQSARIGFVSVERLMTDSQRVLKVKIDGLEKTVDHLSSVYRDLTSKQSLINIDRMVTLKKISRLEERIKLLENDILDIENKKKALEERPEDLMGTKPEGGDMAKKSILRNRNFRGSVEGRSSIRIRRLYSSMAHA</sequence>
<dbReference type="PANTHER" id="PTHR47968">
    <property type="entry name" value="CENTROMERE PROTEIN E"/>
    <property type="match status" value="1"/>
</dbReference>
<dbReference type="Proteomes" id="UP000187209">
    <property type="component" value="Unassembled WGS sequence"/>
</dbReference>
<keyword evidence="3 7" id="KW-0175">Coiled coil</keyword>
<dbReference type="InterPro" id="IPR027417">
    <property type="entry name" value="P-loop_NTPase"/>
</dbReference>
<comment type="similarity">
    <text evidence="5 6">Belongs to the TRAFAC class myosin-kinesin ATPase superfamily. Kinesin family.</text>
</comment>
<evidence type="ECO:0000313" key="9">
    <source>
        <dbReference type="EMBL" id="OMJ77663.1"/>
    </source>
</evidence>
<dbReference type="PRINTS" id="PR00380">
    <property type="entry name" value="KINESINHEAVY"/>
</dbReference>
<dbReference type="GO" id="GO:0007018">
    <property type="term" value="P:microtubule-based movement"/>
    <property type="evidence" value="ECO:0007669"/>
    <property type="project" value="InterPro"/>
</dbReference>
<dbReference type="GO" id="GO:0005874">
    <property type="term" value="C:microtubule"/>
    <property type="evidence" value="ECO:0007669"/>
    <property type="project" value="UniProtKB-KW"/>
</dbReference>
<dbReference type="InterPro" id="IPR036961">
    <property type="entry name" value="Kinesin_motor_dom_sf"/>
</dbReference>
<dbReference type="GO" id="GO:0003777">
    <property type="term" value="F:microtubule motor activity"/>
    <property type="evidence" value="ECO:0007669"/>
    <property type="project" value="InterPro"/>
</dbReference>
<evidence type="ECO:0000256" key="4">
    <source>
        <dbReference type="ARBA" id="ARBA00023175"/>
    </source>
</evidence>
<evidence type="ECO:0000256" key="5">
    <source>
        <dbReference type="PROSITE-ProRule" id="PRU00283"/>
    </source>
</evidence>
<keyword evidence="1 5" id="KW-0547">Nucleotide-binding</keyword>
<feature type="binding site" evidence="5">
    <location>
        <begin position="93"/>
        <end position="100"/>
    </location>
    <ligand>
        <name>ATP</name>
        <dbReference type="ChEBI" id="CHEBI:30616"/>
    </ligand>
</feature>